<dbReference type="InterPro" id="IPR011057">
    <property type="entry name" value="Mss4-like_sf"/>
</dbReference>
<keyword evidence="4 6" id="KW-0560">Oxidoreductase</keyword>
<evidence type="ECO:0000256" key="1">
    <source>
        <dbReference type="ARBA" id="ARBA00007174"/>
    </source>
</evidence>
<dbReference type="PANTHER" id="PTHR10173">
    <property type="entry name" value="METHIONINE SULFOXIDE REDUCTASE"/>
    <property type="match status" value="1"/>
</dbReference>
<feature type="binding site" evidence="6">
    <location>
        <position position="102"/>
    </location>
    <ligand>
        <name>Zn(2+)</name>
        <dbReference type="ChEBI" id="CHEBI:29105"/>
    </ligand>
</feature>
<feature type="binding site" evidence="6">
    <location>
        <position position="105"/>
    </location>
    <ligand>
        <name>Zn(2+)</name>
        <dbReference type="ChEBI" id="CHEBI:29105"/>
    </ligand>
</feature>
<dbReference type="GO" id="GO:0005737">
    <property type="term" value="C:cytoplasm"/>
    <property type="evidence" value="ECO:0007669"/>
    <property type="project" value="TreeGrafter"/>
</dbReference>
<feature type="active site" description="Nucleophile" evidence="6">
    <location>
        <position position="125"/>
    </location>
</feature>
<comment type="similarity">
    <text evidence="1 6">Belongs to the MsrB Met sulfoxide reductase family.</text>
</comment>
<evidence type="ECO:0000256" key="2">
    <source>
        <dbReference type="ARBA" id="ARBA00022723"/>
    </source>
</evidence>
<proteinExistence type="inferred from homology"/>
<reference evidence="9" key="1">
    <citation type="submission" date="2016-10" db="EMBL/GenBank/DDBJ databases">
        <authorList>
            <person name="Varghese N."/>
            <person name="Submissions S."/>
        </authorList>
    </citation>
    <scope>NUCLEOTIDE SEQUENCE [LARGE SCALE GENOMIC DNA]</scope>
    <source>
        <strain evidence="9">CGMCC 1.1761</strain>
    </source>
</reference>
<protein>
    <recommendedName>
        <fullName evidence="6">Peptide methionine sulfoxide reductase MsrB</fullName>
        <ecNumber evidence="6">1.8.4.12</ecNumber>
    </recommendedName>
    <alternativeName>
        <fullName evidence="6">Peptide-methionine (R)-S-oxide reductase</fullName>
    </alternativeName>
</protein>
<organism evidence="8 9">
    <name type="scientific">Ancylobacter rudongensis</name>
    <dbReference type="NCBI Taxonomy" id="177413"/>
    <lineage>
        <taxon>Bacteria</taxon>
        <taxon>Pseudomonadati</taxon>
        <taxon>Pseudomonadota</taxon>
        <taxon>Alphaproteobacteria</taxon>
        <taxon>Hyphomicrobiales</taxon>
        <taxon>Xanthobacteraceae</taxon>
        <taxon>Ancylobacter</taxon>
    </lineage>
</organism>
<keyword evidence="2 6" id="KW-0479">Metal-binding</keyword>
<evidence type="ECO:0000259" key="7">
    <source>
        <dbReference type="PROSITE" id="PS51790"/>
    </source>
</evidence>
<gene>
    <name evidence="6" type="primary">msrB</name>
    <name evidence="8" type="ORF">SAMN05660859_2846</name>
</gene>
<evidence type="ECO:0000256" key="4">
    <source>
        <dbReference type="ARBA" id="ARBA00023002"/>
    </source>
</evidence>
<dbReference type="GO" id="GO:0033743">
    <property type="term" value="F:peptide-methionine (R)-S-oxide reductase activity"/>
    <property type="evidence" value="ECO:0007669"/>
    <property type="project" value="UniProtKB-UniRule"/>
</dbReference>
<name>A0A1G4TCR6_9HYPH</name>
<feature type="binding site" evidence="6">
    <location>
        <position position="56"/>
    </location>
    <ligand>
        <name>Zn(2+)</name>
        <dbReference type="ChEBI" id="CHEBI:29105"/>
    </ligand>
</feature>
<dbReference type="InterPro" id="IPR028427">
    <property type="entry name" value="Met_Sox_Rdtase_MsrB"/>
</dbReference>
<evidence type="ECO:0000256" key="3">
    <source>
        <dbReference type="ARBA" id="ARBA00022833"/>
    </source>
</evidence>
<feature type="domain" description="MsrB" evidence="7">
    <location>
        <begin position="14"/>
        <end position="136"/>
    </location>
</feature>
<dbReference type="Proteomes" id="UP000198889">
    <property type="component" value="Unassembled WGS sequence"/>
</dbReference>
<dbReference type="FunFam" id="2.170.150.20:FF:000001">
    <property type="entry name" value="Peptide methionine sulfoxide reductase MsrB"/>
    <property type="match status" value="1"/>
</dbReference>
<evidence type="ECO:0000313" key="8">
    <source>
        <dbReference type="EMBL" id="SCW79233.1"/>
    </source>
</evidence>
<dbReference type="EC" id="1.8.4.12" evidence="6"/>
<dbReference type="AlphaFoldDB" id="A0A1G4TCR6"/>
<comment type="cofactor">
    <cofactor evidence="6">
        <name>Zn(2+)</name>
        <dbReference type="ChEBI" id="CHEBI:29105"/>
    </cofactor>
    <text evidence="6">Binds 1 zinc ion per subunit. The zinc ion is important for the structural integrity of the protein.</text>
</comment>
<comment type="catalytic activity">
    <reaction evidence="5 6">
        <text>L-methionyl-[protein] + [thioredoxin]-disulfide + H2O = L-methionyl-(R)-S-oxide-[protein] + [thioredoxin]-dithiol</text>
        <dbReference type="Rhea" id="RHEA:24164"/>
        <dbReference type="Rhea" id="RHEA-COMP:10698"/>
        <dbReference type="Rhea" id="RHEA-COMP:10700"/>
        <dbReference type="Rhea" id="RHEA-COMP:12313"/>
        <dbReference type="Rhea" id="RHEA-COMP:12314"/>
        <dbReference type="ChEBI" id="CHEBI:15377"/>
        <dbReference type="ChEBI" id="CHEBI:16044"/>
        <dbReference type="ChEBI" id="CHEBI:29950"/>
        <dbReference type="ChEBI" id="CHEBI:45764"/>
        <dbReference type="ChEBI" id="CHEBI:50058"/>
        <dbReference type="EC" id="1.8.4.12"/>
    </reaction>
</comment>
<accession>A0A1G4TCR6</accession>
<dbReference type="Gene3D" id="2.170.150.20">
    <property type="entry name" value="Peptide methionine sulfoxide reductase"/>
    <property type="match status" value="1"/>
</dbReference>
<evidence type="ECO:0000313" key="9">
    <source>
        <dbReference type="Proteomes" id="UP000198889"/>
    </source>
</evidence>
<feature type="binding site" evidence="6">
    <location>
        <position position="53"/>
    </location>
    <ligand>
        <name>Zn(2+)</name>
        <dbReference type="ChEBI" id="CHEBI:29105"/>
    </ligand>
</feature>
<dbReference type="HAMAP" id="MF_01400">
    <property type="entry name" value="MsrB"/>
    <property type="match status" value="1"/>
</dbReference>
<dbReference type="Pfam" id="PF01641">
    <property type="entry name" value="SelR"/>
    <property type="match status" value="1"/>
</dbReference>
<evidence type="ECO:0000256" key="5">
    <source>
        <dbReference type="ARBA" id="ARBA00048488"/>
    </source>
</evidence>
<dbReference type="GO" id="GO:0006979">
    <property type="term" value="P:response to oxidative stress"/>
    <property type="evidence" value="ECO:0007669"/>
    <property type="project" value="InterPro"/>
</dbReference>
<sequence>MDQISRRPRVVKSDAEWRAQLTPEQYEVTRGHGTECAFSGPHLSQKEPGLYRCVCCEAPLFRSNAKFESGTGWPSFFQPVDAEAVSEYHDHSYGMRRVEVRCATCDAHLGHVFPDGPPPTRLRFCINGVALAFQADAPSVEEKPA</sequence>
<dbReference type="PROSITE" id="PS51790">
    <property type="entry name" value="MSRB"/>
    <property type="match status" value="1"/>
</dbReference>
<keyword evidence="9" id="KW-1185">Reference proteome</keyword>
<dbReference type="PANTHER" id="PTHR10173:SF52">
    <property type="entry name" value="METHIONINE-R-SULFOXIDE REDUCTASE B1"/>
    <property type="match status" value="1"/>
</dbReference>
<dbReference type="RefSeq" id="WP_091440755.1">
    <property type="nucleotide sequence ID" value="NZ_FMTP01000004.1"/>
</dbReference>
<keyword evidence="3 6" id="KW-0862">Zinc</keyword>
<dbReference type="SUPFAM" id="SSF51316">
    <property type="entry name" value="Mss4-like"/>
    <property type="match status" value="1"/>
</dbReference>
<dbReference type="NCBIfam" id="TIGR00357">
    <property type="entry name" value="peptide-methionine (R)-S-oxide reductase MsrB"/>
    <property type="match status" value="1"/>
</dbReference>
<evidence type="ECO:0000256" key="6">
    <source>
        <dbReference type="HAMAP-Rule" id="MF_01400"/>
    </source>
</evidence>
<dbReference type="STRING" id="177413.SAMN05660859_2846"/>
<dbReference type="EMBL" id="FMTP01000004">
    <property type="protein sequence ID" value="SCW79233.1"/>
    <property type="molecule type" value="Genomic_DNA"/>
</dbReference>
<dbReference type="InterPro" id="IPR002579">
    <property type="entry name" value="Met_Sox_Rdtase_MsrB_dom"/>
</dbReference>
<dbReference type="GO" id="GO:0030091">
    <property type="term" value="P:protein repair"/>
    <property type="evidence" value="ECO:0007669"/>
    <property type="project" value="InterPro"/>
</dbReference>
<dbReference type="GO" id="GO:0008270">
    <property type="term" value="F:zinc ion binding"/>
    <property type="evidence" value="ECO:0007669"/>
    <property type="project" value="UniProtKB-UniRule"/>
</dbReference>